<feature type="active site" evidence="6">
    <location>
        <position position="122"/>
    </location>
</feature>
<dbReference type="AlphaFoldDB" id="A0A6B0YXJ8"/>
<dbReference type="GO" id="GO:0003677">
    <property type="term" value="F:DNA binding"/>
    <property type="evidence" value="ECO:0007669"/>
    <property type="project" value="TreeGrafter"/>
</dbReference>
<evidence type="ECO:0000256" key="7">
    <source>
        <dbReference type="RuleBase" id="RU000416"/>
    </source>
</evidence>
<evidence type="ECO:0000256" key="2">
    <source>
        <dbReference type="ARBA" id="ARBA00022603"/>
    </source>
</evidence>
<dbReference type="Gene3D" id="3.40.50.150">
    <property type="entry name" value="Vaccinia Virus protein VP39"/>
    <property type="match status" value="1"/>
</dbReference>
<comment type="caution">
    <text evidence="8">The sequence shown here is derived from an EMBL/GenBank/DDBJ whole genome shotgun (WGS) entry which is preliminary data.</text>
</comment>
<proteinExistence type="inferred from homology"/>
<accession>A0A6B0YXJ8</accession>
<evidence type="ECO:0000256" key="6">
    <source>
        <dbReference type="PROSITE-ProRule" id="PRU01016"/>
    </source>
</evidence>
<evidence type="ECO:0000256" key="3">
    <source>
        <dbReference type="ARBA" id="ARBA00022679"/>
    </source>
</evidence>
<dbReference type="GO" id="GO:0009307">
    <property type="term" value="P:DNA restriction-modification system"/>
    <property type="evidence" value="ECO:0007669"/>
    <property type="project" value="UniProtKB-KW"/>
</dbReference>
<name>A0A6B0YXJ8_9CHLR</name>
<comment type="similarity">
    <text evidence="6 7">Belongs to the class I-like SAM-binding methyltransferase superfamily. C5-methyltransferase family.</text>
</comment>
<dbReference type="InterPro" id="IPR029063">
    <property type="entry name" value="SAM-dependent_MTases_sf"/>
</dbReference>
<dbReference type="Gene3D" id="3.90.120.10">
    <property type="entry name" value="DNA Methylase, subunit A, domain 2"/>
    <property type="match status" value="1"/>
</dbReference>
<protein>
    <recommendedName>
        <fullName evidence="1">DNA (cytosine-5-)-methyltransferase</fullName>
        <ecNumber evidence="1">2.1.1.37</ecNumber>
    </recommendedName>
</protein>
<reference evidence="8" key="1">
    <citation type="submission" date="2019-09" db="EMBL/GenBank/DDBJ databases">
        <title>Characterisation of the sponge microbiome using genome-centric metagenomics.</title>
        <authorList>
            <person name="Engelberts J.P."/>
            <person name="Robbins S.J."/>
            <person name="De Goeij J.M."/>
            <person name="Aranda M."/>
            <person name="Bell S.C."/>
            <person name="Webster N.S."/>
        </authorList>
    </citation>
    <scope>NUCLEOTIDE SEQUENCE</scope>
    <source>
        <strain evidence="8">SB0664_bin_27</strain>
    </source>
</reference>
<dbReference type="PROSITE" id="PS51679">
    <property type="entry name" value="SAM_MT_C5"/>
    <property type="match status" value="1"/>
</dbReference>
<dbReference type="PANTHER" id="PTHR10629">
    <property type="entry name" value="CYTOSINE-SPECIFIC METHYLTRANSFERASE"/>
    <property type="match status" value="1"/>
</dbReference>
<dbReference type="SUPFAM" id="SSF53335">
    <property type="entry name" value="S-adenosyl-L-methionine-dependent methyltransferases"/>
    <property type="match status" value="1"/>
</dbReference>
<keyword evidence="2 6" id="KW-0489">Methyltransferase</keyword>
<organism evidence="8">
    <name type="scientific">Caldilineaceae bacterium SB0664_bin_27</name>
    <dbReference type="NCBI Taxonomy" id="2605260"/>
    <lineage>
        <taxon>Bacteria</taxon>
        <taxon>Bacillati</taxon>
        <taxon>Chloroflexota</taxon>
        <taxon>Caldilineae</taxon>
        <taxon>Caldilineales</taxon>
        <taxon>Caldilineaceae</taxon>
    </lineage>
</organism>
<evidence type="ECO:0000256" key="1">
    <source>
        <dbReference type="ARBA" id="ARBA00011975"/>
    </source>
</evidence>
<dbReference type="InterPro" id="IPR050390">
    <property type="entry name" value="C5-Methyltransferase"/>
</dbReference>
<keyword evidence="4 6" id="KW-0949">S-adenosyl-L-methionine</keyword>
<evidence type="ECO:0000256" key="5">
    <source>
        <dbReference type="ARBA" id="ARBA00022747"/>
    </source>
</evidence>
<dbReference type="EMBL" id="VXRG01000147">
    <property type="protein sequence ID" value="MXY95353.1"/>
    <property type="molecule type" value="Genomic_DNA"/>
</dbReference>
<dbReference type="GO" id="GO:0032259">
    <property type="term" value="P:methylation"/>
    <property type="evidence" value="ECO:0007669"/>
    <property type="project" value="UniProtKB-KW"/>
</dbReference>
<evidence type="ECO:0000256" key="4">
    <source>
        <dbReference type="ARBA" id="ARBA00022691"/>
    </source>
</evidence>
<dbReference type="InterPro" id="IPR031303">
    <property type="entry name" value="C5_meth_CS"/>
</dbReference>
<dbReference type="InterPro" id="IPR001525">
    <property type="entry name" value="C5_MeTfrase"/>
</dbReference>
<dbReference type="PANTHER" id="PTHR10629:SF52">
    <property type="entry name" value="DNA (CYTOSINE-5)-METHYLTRANSFERASE 1"/>
    <property type="match status" value="1"/>
</dbReference>
<dbReference type="EC" id="2.1.1.37" evidence="1"/>
<dbReference type="NCBIfam" id="TIGR00675">
    <property type="entry name" value="dcm"/>
    <property type="match status" value="1"/>
</dbReference>
<evidence type="ECO:0000313" key="8">
    <source>
        <dbReference type="EMBL" id="MXY95353.1"/>
    </source>
</evidence>
<dbReference type="PRINTS" id="PR00105">
    <property type="entry name" value="C5METTRFRASE"/>
</dbReference>
<dbReference type="Pfam" id="PF00145">
    <property type="entry name" value="DNA_methylase"/>
    <property type="match status" value="1"/>
</dbReference>
<dbReference type="GO" id="GO:0003886">
    <property type="term" value="F:DNA (cytosine-5-)-methyltransferase activity"/>
    <property type="evidence" value="ECO:0007669"/>
    <property type="project" value="UniProtKB-EC"/>
</dbReference>
<sequence length="388" mass="43032">MTDSCAKCKSDLQTLRSSNLPEGKPTWPKLRIADLFAGCGGLSIGMQEAAHALRCTLDIKLAVDTDPMALEVYKKTFPDATVYCDMVEKLLNGDMDVPETPEESRLRCRVGQLDILMGGPPCQGHSNLNNHSRRDDPRNALYLRIARAACILKPKVVITENVPTVTLDARGAVHQTIDNLKDLGYTVGKGVVDLRKLGVPQKRRRHVIVAVRDCDIDPQALVNSLATPVCEHIPRSVRWAISDLVDVVPSKPFDKPSQPQRANKDRINWLFDHGEFNLPSQHRPDCHGPNHNYPAVYGRMSWDEPSLTVTTGFNCMGQGRYVHPARRRTITPHEAARLQMIPDYVDLGSVLLRTRLAKLIGNAVPPPLSYALGQQIIPALVDTDSDLK</sequence>
<dbReference type="GO" id="GO:0044027">
    <property type="term" value="P:negative regulation of gene expression via chromosomal CpG island methylation"/>
    <property type="evidence" value="ECO:0007669"/>
    <property type="project" value="TreeGrafter"/>
</dbReference>
<dbReference type="PROSITE" id="PS00095">
    <property type="entry name" value="C5_MTASE_2"/>
    <property type="match status" value="1"/>
</dbReference>
<keyword evidence="3 6" id="KW-0808">Transferase</keyword>
<gene>
    <name evidence="8" type="ORF">F4Y42_18080</name>
</gene>
<keyword evidence="5" id="KW-0680">Restriction system</keyword>